<feature type="compositionally biased region" description="Polar residues" evidence="1">
    <location>
        <begin position="103"/>
        <end position="127"/>
    </location>
</feature>
<feature type="region of interest" description="Disordered" evidence="1">
    <location>
        <begin position="98"/>
        <end position="127"/>
    </location>
</feature>
<proteinExistence type="predicted"/>
<evidence type="ECO:0000313" key="2">
    <source>
        <dbReference type="EMBL" id="KAK6513656.1"/>
    </source>
</evidence>
<organism evidence="2 3">
    <name type="scientific">Arthrobotrys conoides</name>
    <dbReference type="NCBI Taxonomy" id="74498"/>
    <lineage>
        <taxon>Eukaryota</taxon>
        <taxon>Fungi</taxon>
        <taxon>Dikarya</taxon>
        <taxon>Ascomycota</taxon>
        <taxon>Pezizomycotina</taxon>
        <taxon>Orbiliomycetes</taxon>
        <taxon>Orbiliales</taxon>
        <taxon>Orbiliaceae</taxon>
        <taxon>Arthrobotrys</taxon>
    </lineage>
</organism>
<evidence type="ECO:0000313" key="3">
    <source>
        <dbReference type="Proteomes" id="UP001307849"/>
    </source>
</evidence>
<reference evidence="2 3" key="1">
    <citation type="submission" date="2019-10" db="EMBL/GenBank/DDBJ databases">
        <authorList>
            <person name="Palmer J.M."/>
        </authorList>
    </citation>
    <scope>NUCLEOTIDE SEQUENCE [LARGE SCALE GENOMIC DNA]</scope>
    <source>
        <strain evidence="2 3">TWF506</strain>
    </source>
</reference>
<comment type="caution">
    <text evidence="2">The sequence shown here is derived from an EMBL/GenBank/DDBJ whole genome shotgun (WGS) entry which is preliminary data.</text>
</comment>
<dbReference type="Proteomes" id="UP001307849">
    <property type="component" value="Unassembled WGS sequence"/>
</dbReference>
<sequence>MASKSPSFNSSGLGTKRMSMLRIWTRMPLLYVARQVKVEKEGARKWGIISGWTRWTSSLGRPSNYRLGERMLRKLASLKTSRSISSLGCVVLAYPRPSDKTRSQISGPQVTSARTSEAGQTFGNEFE</sequence>
<gene>
    <name evidence="2" type="ORF">TWF506_008095</name>
</gene>
<accession>A0AAN8N8T5</accession>
<name>A0AAN8N8T5_9PEZI</name>
<dbReference type="AlphaFoldDB" id="A0AAN8N8T5"/>
<keyword evidence="3" id="KW-1185">Reference proteome</keyword>
<protein>
    <submittedName>
        <fullName evidence="2">Uncharacterized protein</fullName>
    </submittedName>
</protein>
<evidence type="ECO:0000256" key="1">
    <source>
        <dbReference type="SAM" id="MobiDB-lite"/>
    </source>
</evidence>
<dbReference type="EMBL" id="JAVHJM010000005">
    <property type="protein sequence ID" value="KAK6513656.1"/>
    <property type="molecule type" value="Genomic_DNA"/>
</dbReference>